<dbReference type="Pfam" id="PF00795">
    <property type="entry name" value="CN_hydrolase"/>
    <property type="match status" value="1"/>
</dbReference>
<proteinExistence type="predicted"/>
<sequence length="280" mass="31490">MMKRDIRIAAVVCRCPVGSTARNLERVRHWVLRAKKRGAHLVCFPEMNLTGYSNRREITTHAIDARGPEIGTLIHLARNQEIALLVGFAEKTGDGSLYASHMVITPQGRTGIYRKLHLAPPEVEYFCAGTHLPVFHWSGIRFGIQLCYDAHFPELSTRMAEAHADVIFLPHASPRGQAADKHQSWMRHLPARAFDNALFIVACNQTGDNTNGLTFPGNAVVLSPSGEIIDTLLTGKSGMLITDLNSRQIDHVRNHRMRYFLPNRRPELYRQPIQNEDLDG</sequence>
<gene>
    <name evidence="3" type="ORF">DSCO28_27880</name>
</gene>
<dbReference type="Proteomes" id="UP000425960">
    <property type="component" value="Chromosome"/>
</dbReference>
<organism evidence="3 4">
    <name type="scientific">Desulfosarcina ovata subsp. sediminis</name>
    <dbReference type="NCBI Taxonomy" id="885957"/>
    <lineage>
        <taxon>Bacteria</taxon>
        <taxon>Pseudomonadati</taxon>
        <taxon>Thermodesulfobacteriota</taxon>
        <taxon>Desulfobacteria</taxon>
        <taxon>Desulfobacterales</taxon>
        <taxon>Desulfosarcinaceae</taxon>
        <taxon>Desulfosarcina</taxon>
    </lineage>
</organism>
<dbReference type="PANTHER" id="PTHR43674:SF2">
    <property type="entry name" value="BETA-UREIDOPROPIONASE"/>
    <property type="match status" value="1"/>
</dbReference>
<dbReference type="InterPro" id="IPR036526">
    <property type="entry name" value="C-N_Hydrolase_sf"/>
</dbReference>
<dbReference type="AlphaFoldDB" id="A0A5K7ZJA1"/>
<dbReference type="SUPFAM" id="SSF56317">
    <property type="entry name" value="Carbon-nitrogen hydrolase"/>
    <property type="match status" value="1"/>
</dbReference>
<feature type="domain" description="CN hydrolase" evidence="2">
    <location>
        <begin position="6"/>
        <end position="246"/>
    </location>
</feature>
<dbReference type="GO" id="GO:0016811">
    <property type="term" value="F:hydrolase activity, acting on carbon-nitrogen (but not peptide) bonds, in linear amides"/>
    <property type="evidence" value="ECO:0007669"/>
    <property type="project" value="UniProtKB-ARBA"/>
</dbReference>
<dbReference type="InterPro" id="IPR003010">
    <property type="entry name" value="C-N_Hydrolase"/>
</dbReference>
<accession>A0A5K7ZJA1</accession>
<dbReference type="Gene3D" id="3.60.110.10">
    <property type="entry name" value="Carbon-nitrogen hydrolase"/>
    <property type="match status" value="1"/>
</dbReference>
<name>A0A5K7ZJA1_9BACT</name>
<dbReference type="PANTHER" id="PTHR43674">
    <property type="entry name" value="NITRILASE C965.09-RELATED"/>
    <property type="match status" value="1"/>
</dbReference>
<keyword evidence="1 3" id="KW-0378">Hydrolase</keyword>
<protein>
    <submittedName>
        <fullName evidence="3">Amidohydrolase</fullName>
    </submittedName>
</protein>
<dbReference type="RefSeq" id="WP_231714164.1">
    <property type="nucleotide sequence ID" value="NZ_AP021876.1"/>
</dbReference>
<evidence type="ECO:0000313" key="4">
    <source>
        <dbReference type="Proteomes" id="UP000425960"/>
    </source>
</evidence>
<dbReference type="InterPro" id="IPR050345">
    <property type="entry name" value="Aliph_Amidase/BUP"/>
</dbReference>
<evidence type="ECO:0000259" key="2">
    <source>
        <dbReference type="PROSITE" id="PS50263"/>
    </source>
</evidence>
<reference evidence="3 4" key="1">
    <citation type="submission" date="2019-11" db="EMBL/GenBank/DDBJ databases">
        <title>Comparative genomics of hydrocarbon-degrading Desulfosarcina strains.</title>
        <authorList>
            <person name="Watanabe M."/>
            <person name="Kojima H."/>
            <person name="Fukui M."/>
        </authorList>
    </citation>
    <scope>NUCLEOTIDE SEQUENCE [LARGE SCALE GENOMIC DNA]</scope>
    <source>
        <strain evidence="3 4">28bB2T</strain>
    </source>
</reference>
<evidence type="ECO:0000256" key="1">
    <source>
        <dbReference type="ARBA" id="ARBA00022801"/>
    </source>
</evidence>
<dbReference type="EMBL" id="AP021876">
    <property type="protein sequence ID" value="BBO82222.1"/>
    <property type="molecule type" value="Genomic_DNA"/>
</dbReference>
<dbReference type="PROSITE" id="PS50263">
    <property type="entry name" value="CN_HYDROLASE"/>
    <property type="match status" value="1"/>
</dbReference>
<dbReference type="KEGG" id="dov:DSCO28_27880"/>
<evidence type="ECO:0000313" key="3">
    <source>
        <dbReference type="EMBL" id="BBO82222.1"/>
    </source>
</evidence>